<dbReference type="WBParaSite" id="Minc3s05242g37865">
    <property type="protein sequence ID" value="Minc3s05242g37865"/>
    <property type="gene ID" value="Minc3s05242g37865"/>
</dbReference>
<evidence type="ECO:0000313" key="10">
    <source>
        <dbReference type="WBParaSite" id="Minc3s05242g37865"/>
    </source>
</evidence>
<keyword evidence="7" id="KW-1133">Transmembrane helix</keyword>
<dbReference type="SMART" id="SM00389">
    <property type="entry name" value="HOX"/>
    <property type="match status" value="1"/>
</dbReference>
<dbReference type="AlphaFoldDB" id="A0A914NC23"/>
<feature type="DNA-binding region" description="Homeobox" evidence="5">
    <location>
        <begin position="134"/>
        <end position="193"/>
    </location>
</feature>
<dbReference type="Pfam" id="PF00046">
    <property type="entry name" value="Homeodomain"/>
    <property type="match status" value="1"/>
</dbReference>
<keyword evidence="3 5" id="KW-0371">Homeobox</keyword>
<dbReference type="GO" id="GO:0000977">
    <property type="term" value="F:RNA polymerase II transcription regulatory region sequence-specific DNA binding"/>
    <property type="evidence" value="ECO:0007669"/>
    <property type="project" value="TreeGrafter"/>
</dbReference>
<keyword evidence="7" id="KW-0812">Transmembrane</keyword>
<keyword evidence="2 5" id="KW-0238">DNA-binding</keyword>
<dbReference type="GO" id="GO:0005634">
    <property type="term" value="C:nucleus"/>
    <property type="evidence" value="ECO:0007669"/>
    <property type="project" value="UniProtKB-SubCell"/>
</dbReference>
<sequence>MGKRKIGVCKDIQHSWIQHSVSADFKFQNSPALIYKDYLWGYCGFWSLMLQSLIFRILKIWIFEINKRIFGSTKNSSSTIIFKEIKQQTKRINENNEESINNISELNTNNLFNNSCVDSIELDEWRHSSAAGSVLRSRSFLSDQQLRILAEQFRRNSLPSKYELSSLAEKIGVNKRVVQVWFQNMRAKVVKFYFEKILGNGRAFNADQGHGHGFWCLWG</sequence>
<keyword evidence="4 5" id="KW-0539">Nucleus</keyword>
<dbReference type="PROSITE" id="PS50071">
    <property type="entry name" value="HOMEOBOX_2"/>
    <property type="match status" value="1"/>
</dbReference>
<dbReference type="Gene3D" id="1.10.10.60">
    <property type="entry name" value="Homeodomain-like"/>
    <property type="match status" value="1"/>
</dbReference>
<reference evidence="10" key="1">
    <citation type="submission" date="2022-11" db="UniProtKB">
        <authorList>
            <consortium name="WormBaseParasite"/>
        </authorList>
    </citation>
    <scope>IDENTIFICATION</scope>
</reference>
<comment type="subcellular location">
    <subcellularLocation>
        <location evidence="1 5 6">Nucleus</location>
    </subcellularLocation>
</comment>
<feature type="transmembrane region" description="Helical" evidence="7">
    <location>
        <begin position="39"/>
        <end position="58"/>
    </location>
</feature>
<evidence type="ECO:0000256" key="6">
    <source>
        <dbReference type="RuleBase" id="RU000682"/>
    </source>
</evidence>
<dbReference type="PANTHER" id="PTHR24208:SF166">
    <property type="entry name" value="LIM HOMEOBOX TRANSCRIPTION FACTOR 1 ALPHA, ISOFORM B"/>
    <property type="match status" value="1"/>
</dbReference>
<dbReference type="SUPFAM" id="SSF46689">
    <property type="entry name" value="Homeodomain-like"/>
    <property type="match status" value="1"/>
</dbReference>
<evidence type="ECO:0000256" key="2">
    <source>
        <dbReference type="ARBA" id="ARBA00023125"/>
    </source>
</evidence>
<evidence type="ECO:0000256" key="3">
    <source>
        <dbReference type="ARBA" id="ARBA00023155"/>
    </source>
</evidence>
<dbReference type="InterPro" id="IPR050453">
    <property type="entry name" value="LIM_Homeobox_TF"/>
</dbReference>
<proteinExistence type="predicted"/>
<keyword evidence="7" id="KW-0472">Membrane</keyword>
<organism evidence="9 10">
    <name type="scientific">Meloidogyne incognita</name>
    <name type="common">Southern root-knot nematode worm</name>
    <name type="synonym">Oxyuris incognita</name>
    <dbReference type="NCBI Taxonomy" id="6306"/>
    <lineage>
        <taxon>Eukaryota</taxon>
        <taxon>Metazoa</taxon>
        <taxon>Ecdysozoa</taxon>
        <taxon>Nematoda</taxon>
        <taxon>Chromadorea</taxon>
        <taxon>Rhabditida</taxon>
        <taxon>Tylenchina</taxon>
        <taxon>Tylenchomorpha</taxon>
        <taxon>Tylenchoidea</taxon>
        <taxon>Meloidogynidae</taxon>
        <taxon>Meloidogyninae</taxon>
        <taxon>Meloidogyne</taxon>
        <taxon>Meloidogyne incognita group</taxon>
    </lineage>
</organism>
<dbReference type="GO" id="GO:0030182">
    <property type="term" value="P:neuron differentiation"/>
    <property type="evidence" value="ECO:0007669"/>
    <property type="project" value="UniProtKB-ARBA"/>
</dbReference>
<evidence type="ECO:0000313" key="9">
    <source>
        <dbReference type="Proteomes" id="UP000887563"/>
    </source>
</evidence>
<dbReference type="Proteomes" id="UP000887563">
    <property type="component" value="Unplaced"/>
</dbReference>
<feature type="domain" description="Homeobox" evidence="8">
    <location>
        <begin position="132"/>
        <end position="192"/>
    </location>
</feature>
<dbReference type="InterPro" id="IPR001356">
    <property type="entry name" value="HD"/>
</dbReference>
<protein>
    <submittedName>
        <fullName evidence="10">Homeobox domain-containing protein</fullName>
    </submittedName>
</protein>
<dbReference type="CDD" id="cd00086">
    <property type="entry name" value="homeodomain"/>
    <property type="match status" value="1"/>
</dbReference>
<evidence type="ECO:0000256" key="4">
    <source>
        <dbReference type="ARBA" id="ARBA00023242"/>
    </source>
</evidence>
<evidence type="ECO:0000256" key="7">
    <source>
        <dbReference type="SAM" id="Phobius"/>
    </source>
</evidence>
<keyword evidence="9" id="KW-1185">Reference proteome</keyword>
<name>A0A914NC23_MELIC</name>
<evidence type="ECO:0000256" key="1">
    <source>
        <dbReference type="ARBA" id="ARBA00004123"/>
    </source>
</evidence>
<dbReference type="PANTHER" id="PTHR24208">
    <property type="entry name" value="LIM/HOMEOBOX PROTEIN LHX"/>
    <property type="match status" value="1"/>
</dbReference>
<dbReference type="InterPro" id="IPR009057">
    <property type="entry name" value="Homeodomain-like_sf"/>
</dbReference>
<accession>A0A914NC23</accession>
<evidence type="ECO:0000259" key="8">
    <source>
        <dbReference type="PROSITE" id="PS50071"/>
    </source>
</evidence>
<dbReference type="GO" id="GO:0000981">
    <property type="term" value="F:DNA-binding transcription factor activity, RNA polymerase II-specific"/>
    <property type="evidence" value="ECO:0007669"/>
    <property type="project" value="TreeGrafter"/>
</dbReference>
<evidence type="ECO:0000256" key="5">
    <source>
        <dbReference type="PROSITE-ProRule" id="PRU00108"/>
    </source>
</evidence>